<keyword evidence="1" id="KW-0472">Membrane</keyword>
<sequence length="383" mass="44980">MIIHFALPLHIFKSWIYICISIITIFLILFPTSILIYLHFQSNILPDNAPIMNLQFQYLKDSGPFAFYNMTESALDSIKPWKNSNTNSFTKIEQVLTLHLKYIKLTSGSTVGGIRLSIYDDKNSPILHIKQKNEIKRSSWPFRALSSLNNSENEFSLYRIDRKFNSWKEIIGKSYTKSIPFINDSNNLLKFDDSNNKNNSFSLLDYFIPKWILNIFIPKGLQDLFSIKRINNLLKRKESNLYDNNTKNIKTLDLLNSFGNFKDLPSKTFSTGIILFNGQLSFEDFINTSLLVELDTTDIFIIESYAKLDYVLNGFRWWVYWWPGLCFIIGVLTIWIFSCFGYFMFSWITMFILGVYNWLMEPIVEEINNDEIIKKNLKELLKK</sequence>
<evidence type="ECO:0000256" key="1">
    <source>
        <dbReference type="SAM" id="Phobius"/>
    </source>
</evidence>
<protein>
    <submittedName>
        <fullName evidence="2">Uncharacterized protein</fullName>
    </submittedName>
</protein>
<reference evidence="2" key="1">
    <citation type="submission" date="2020-11" db="EMBL/GenBank/DDBJ databases">
        <title>Kefir isolates.</title>
        <authorList>
            <person name="Marcisauskas S."/>
            <person name="Kim Y."/>
            <person name="Blasche S."/>
        </authorList>
    </citation>
    <scope>NUCLEOTIDE SEQUENCE</scope>
    <source>
        <strain evidence="2">Olga-1</strain>
    </source>
</reference>
<name>A0A9P6WIQ9_9ASCO</name>
<evidence type="ECO:0000313" key="3">
    <source>
        <dbReference type="Proteomes" id="UP000697127"/>
    </source>
</evidence>
<feature type="transmembrane region" description="Helical" evidence="1">
    <location>
        <begin position="15"/>
        <end position="38"/>
    </location>
</feature>
<gene>
    <name evidence="2" type="ORF">C6P40_001990</name>
</gene>
<organism evidence="2 3">
    <name type="scientific">Pichia californica</name>
    <dbReference type="NCBI Taxonomy" id="460514"/>
    <lineage>
        <taxon>Eukaryota</taxon>
        <taxon>Fungi</taxon>
        <taxon>Dikarya</taxon>
        <taxon>Ascomycota</taxon>
        <taxon>Saccharomycotina</taxon>
        <taxon>Pichiomycetes</taxon>
        <taxon>Pichiales</taxon>
        <taxon>Pichiaceae</taxon>
        <taxon>Pichia</taxon>
    </lineage>
</organism>
<proteinExistence type="predicted"/>
<feature type="transmembrane region" description="Helical" evidence="1">
    <location>
        <begin position="342"/>
        <end position="359"/>
    </location>
</feature>
<comment type="caution">
    <text evidence="2">The sequence shown here is derived from an EMBL/GenBank/DDBJ whole genome shotgun (WGS) entry which is preliminary data.</text>
</comment>
<evidence type="ECO:0000313" key="2">
    <source>
        <dbReference type="EMBL" id="KAG0687686.1"/>
    </source>
</evidence>
<feature type="transmembrane region" description="Helical" evidence="1">
    <location>
        <begin position="317"/>
        <end position="336"/>
    </location>
</feature>
<keyword evidence="3" id="KW-1185">Reference proteome</keyword>
<dbReference type="OrthoDB" id="3989852at2759"/>
<dbReference type="EMBL" id="PUHW01000228">
    <property type="protein sequence ID" value="KAG0687686.1"/>
    <property type="molecule type" value="Genomic_DNA"/>
</dbReference>
<accession>A0A9P6WIQ9</accession>
<dbReference type="AlphaFoldDB" id="A0A9P6WIQ9"/>
<keyword evidence="1" id="KW-0812">Transmembrane</keyword>
<keyword evidence="1" id="KW-1133">Transmembrane helix</keyword>
<dbReference type="Proteomes" id="UP000697127">
    <property type="component" value="Unassembled WGS sequence"/>
</dbReference>